<dbReference type="GO" id="GO:0005737">
    <property type="term" value="C:cytoplasm"/>
    <property type="evidence" value="ECO:0007669"/>
    <property type="project" value="UniProtKB-SubCell"/>
</dbReference>
<gene>
    <name evidence="6 7" type="primary">nfi</name>
    <name evidence="7" type="ORF">KDW_25490</name>
</gene>
<dbReference type="GO" id="GO:0006281">
    <property type="term" value="P:DNA repair"/>
    <property type="evidence" value="ECO:0007669"/>
    <property type="project" value="UniProtKB-UniRule"/>
</dbReference>
<keyword evidence="6" id="KW-0227">DNA damage</keyword>
<dbReference type="PANTHER" id="PTHR28511">
    <property type="entry name" value="ENDONUCLEASE V"/>
    <property type="match status" value="1"/>
</dbReference>
<keyword evidence="5 6" id="KW-0378">Hydrolase</keyword>
<keyword evidence="8" id="KW-1185">Reference proteome</keyword>
<proteinExistence type="inferred from homology"/>
<dbReference type="GO" id="GO:0000287">
    <property type="term" value="F:magnesium ion binding"/>
    <property type="evidence" value="ECO:0007669"/>
    <property type="project" value="UniProtKB-UniRule"/>
</dbReference>
<feature type="binding site" evidence="6">
    <location>
        <position position="50"/>
    </location>
    <ligand>
        <name>Mg(2+)</name>
        <dbReference type="ChEBI" id="CHEBI:18420"/>
    </ligand>
</feature>
<feature type="site" description="Interaction with target DNA" evidence="6">
    <location>
        <position position="88"/>
    </location>
</feature>
<evidence type="ECO:0000256" key="2">
    <source>
        <dbReference type="ARBA" id="ARBA00022490"/>
    </source>
</evidence>
<organism evidence="7 8">
    <name type="scientific">Dictyobacter vulcani</name>
    <dbReference type="NCBI Taxonomy" id="2607529"/>
    <lineage>
        <taxon>Bacteria</taxon>
        <taxon>Bacillati</taxon>
        <taxon>Chloroflexota</taxon>
        <taxon>Ktedonobacteria</taxon>
        <taxon>Ktedonobacterales</taxon>
        <taxon>Dictyobacteraceae</taxon>
        <taxon>Dictyobacter</taxon>
    </lineage>
</organism>
<comment type="catalytic activity">
    <reaction evidence="6">
        <text>Endonucleolytic cleavage at apurinic or apyrimidinic sites to products with a 5'-phosphate.</text>
        <dbReference type="EC" id="3.1.21.7"/>
    </reaction>
</comment>
<reference evidence="7 8" key="1">
    <citation type="submission" date="2019-10" db="EMBL/GenBank/DDBJ databases">
        <title>Dictyobacter vulcani sp. nov., within the class Ktedonobacteria, isolated from soil of volcanic Mt. Zao.</title>
        <authorList>
            <person name="Zheng Y."/>
            <person name="Wang C.M."/>
            <person name="Sakai Y."/>
            <person name="Abe K."/>
            <person name="Yokota A."/>
            <person name="Yabe S."/>
        </authorList>
    </citation>
    <scope>NUCLEOTIDE SEQUENCE [LARGE SCALE GENOMIC DNA]</scope>
    <source>
        <strain evidence="7 8">W12</strain>
    </source>
</reference>
<keyword evidence="2 6" id="KW-0963">Cytoplasm</keyword>
<keyword evidence="4 6" id="KW-0255">Endonuclease</keyword>
<keyword evidence="6" id="KW-0234">DNA repair</keyword>
<dbReference type="AlphaFoldDB" id="A0A5J4KPL8"/>
<dbReference type="HAMAP" id="MF_00801">
    <property type="entry name" value="Endonuclease_5"/>
    <property type="match status" value="1"/>
</dbReference>
<dbReference type="Gene3D" id="3.30.2170.10">
    <property type="entry name" value="archaeoglobus fulgidus dsm 4304 superfamily"/>
    <property type="match status" value="1"/>
</dbReference>
<comment type="cofactor">
    <cofactor evidence="6">
        <name>Mg(2+)</name>
        <dbReference type="ChEBI" id="CHEBI:18420"/>
    </cofactor>
</comment>
<comment type="caution">
    <text evidence="7">The sequence shown here is derived from an EMBL/GenBank/DDBJ whole genome shotgun (WGS) entry which is preliminary data.</text>
</comment>
<dbReference type="CDD" id="cd06559">
    <property type="entry name" value="Endonuclease_V"/>
    <property type="match status" value="1"/>
</dbReference>
<accession>A0A5J4KPL8</accession>
<dbReference type="InterPro" id="IPR007581">
    <property type="entry name" value="Endonuclease-V"/>
</dbReference>
<comment type="function">
    <text evidence="6">DNA repair enzyme involved in the repair of deaminated bases. Selectively cleaves double-stranded DNA at the second phosphodiester bond 3' to a deoxyinosine leaving behind the intact lesion on the nicked DNA.</text>
</comment>
<keyword evidence="6" id="KW-0479">Metal-binding</keyword>
<name>A0A5J4KPL8_9CHLR</name>
<dbReference type="EC" id="3.1.21.7" evidence="6"/>
<keyword evidence="6" id="KW-0460">Magnesium</keyword>
<evidence type="ECO:0000313" key="8">
    <source>
        <dbReference type="Proteomes" id="UP000326912"/>
    </source>
</evidence>
<dbReference type="EMBL" id="BKZW01000001">
    <property type="protein sequence ID" value="GER88387.1"/>
    <property type="molecule type" value="Genomic_DNA"/>
</dbReference>
<dbReference type="PANTHER" id="PTHR28511:SF1">
    <property type="entry name" value="ENDONUCLEASE V"/>
    <property type="match status" value="1"/>
</dbReference>
<dbReference type="Pfam" id="PF04493">
    <property type="entry name" value="Endonuclease_5"/>
    <property type="match status" value="1"/>
</dbReference>
<dbReference type="Proteomes" id="UP000326912">
    <property type="component" value="Unassembled WGS sequence"/>
</dbReference>
<evidence type="ECO:0000256" key="1">
    <source>
        <dbReference type="ARBA" id="ARBA00004496"/>
    </source>
</evidence>
<dbReference type="GO" id="GO:0043737">
    <property type="term" value="F:deoxyribonuclease V activity"/>
    <property type="evidence" value="ECO:0007669"/>
    <property type="project" value="UniProtKB-UniRule"/>
</dbReference>
<evidence type="ECO:0000256" key="5">
    <source>
        <dbReference type="ARBA" id="ARBA00022801"/>
    </source>
</evidence>
<dbReference type="GO" id="GO:0003727">
    <property type="term" value="F:single-stranded RNA binding"/>
    <property type="evidence" value="ECO:0007669"/>
    <property type="project" value="TreeGrafter"/>
</dbReference>
<feature type="binding site" evidence="6">
    <location>
        <position position="118"/>
    </location>
    <ligand>
        <name>Mg(2+)</name>
        <dbReference type="ChEBI" id="CHEBI:18420"/>
    </ligand>
</feature>
<keyword evidence="3 6" id="KW-0540">Nuclease</keyword>
<protein>
    <recommendedName>
        <fullName evidence="6">Endonuclease V</fullName>
        <ecNumber evidence="6">3.1.21.7</ecNumber>
    </recommendedName>
    <alternativeName>
        <fullName evidence="6">Deoxyinosine 3'endonuclease</fullName>
    </alternativeName>
    <alternativeName>
        <fullName evidence="6">Deoxyribonuclease V</fullName>
        <shortName evidence="6">DNase V</shortName>
    </alternativeName>
</protein>
<evidence type="ECO:0000313" key="7">
    <source>
        <dbReference type="EMBL" id="GER88387.1"/>
    </source>
</evidence>
<evidence type="ECO:0000256" key="4">
    <source>
        <dbReference type="ARBA" id="ARBA00022759"/>
    </source>
</evidence>
<comment type="similarity">
    <text evidence="6">Belongs to the endonuclease V family.</text>
</comment>
<dbReference type="NCBIfam" id="NF008629">
    <property type="entry name" value="PRK11617.1"/>
    <property type="match status" value="1"/>
</dbReference>
<evidence type="ECO:0000256" key="3">
    <source>
        <dbReference type="ARBA" id="ARBA00022722"/>
    </source>
</evidence>
<sequence length="263" mass="29611">MKKRMLKMARTPLHEWNLKTEAAIALQHELAQHIVLEDHLGEVRFIAGVDMAINEEHNAARAAVVLMSFPELEIVERHVYEEPIRMPYVPGLLSFREAPSVIGAFEQLRQKPDLIMVDGQGIAHPRRLGIGAHLGLWLEIPTIGCAKSLLTGKYDKEKLGEEAGSWVPLISRKETIGAVVRTRTRVNPMFISPGHLISLETSIRYVLACGKGYRLPEPTRQADKLSKDNTTPDNTDVNFTINYSSSQPDTKNMNVQVNQFKLW</sequence>
<comment type="subcellular location">
    <subcellularLocation>
        <location evidence="1 6">Cytoplasm</location>
    </subcellularLocation>
</comment>
<evidence type="ECO:0000256" key="6">
    <source>
        <dbReference type="HAMAP-Rule" id="MF_00801"/>
    </source>
</evidence>
<dbReference type="GO" id="GO:0016891">
    <property type="term" value="F:RNA endonuclease activity producing 5'-phosphomonoesters, hydrolytic mechanism"/>
    <property type="evidence" value="ECO:0007669"/>
    <property type="project" value="TreeGrafter"/>
</dbReference>